<sequence>MRHVPTKGIGTHTSIKFAHIIQDQTYSASIQRILQPLSDSRVSSDVKN</sequence>
<proteinExistence type="predicted"/>
<comment type="caution">
    <text evidence="1">The sequence shown here is derived from an EMBL/GenBank/DDBJ whole genome shotgun (WGS) entry which is preliminary data.</text>
</comment>
<dbReference type="EMBL" id="NNRM01000043">
    <property type="protein sequence ID" value="OYR22771.1"/>
    <property type="molecule type" value="Genomic_DNA"/>
</dbReference>
<reference evidence="1 2" key="1">
    <citation type="submission" date="2017-07" db="EMBL/GenBank/DDBJ databases">
        <title>Phylogenetic study on the rhizospheric bacterium Ochrobactrum sp. A44.</title>
        <authorList>
            <person name="Krzyzanowska D.M."/>
            <person name="Ossowicki A."/>
            <person name="Rajewska M."/>
            <person name="Maciag T."/>
            <person name="Kaczynski Z."/>
            <person name="Czerwicka M."/>
            <person name="Jafra S."/>
        </authorList>
    </citation>
    <scope>NUCLEOTIDE SEQUENCE [LARGE SCALE GENOMIC DNA]</scope>
    <source>
        <strain evidence="1 2">CCUG 30717</strain>
    </source>
</reference>
<name>A0A256G7X9_9HYPH</name>
<dbReference type="AlphaFoldDB" id="A0A256G7X9"/>
<organism evidence="1 2">
    <name type="scientific">Brucella pseudogrignonensis</name>
    <dbReference type="NCBI Taxonomy" id="419475"/>
    <lineage>
        <taxon>Bacteria</taxon>
        <taxon>Pseudomonadati</taxon>
        <taxon>Pseudomonadota</taxon>
        <taxon>Alphaproteobacteria</taxon>
        <taxon>Hyphomicrobiales</taxon>
        <taxon>Brucellaceae</taxon>
        <taxon>Brucella/Ochrobactrum group</taxon>
        <taxon>Brucella</taxon>
    </lineage>
</organism>
<evidence type="ECO:0000313" key="1">
    <source>
        <dbReference type="EMBL" id="OYR22771.1"/>
    </source>
</evidence>
<dbReference type="Proteomes" id="UP000216188">
    <property type="component" value="Unassembled WGS sequence"/>
</dbReference>
<gene>
    <name evidence="1" type="ORF">CEV34_4163</name>
</gene>
<protein>
    <submittedName>
        <fullName evidence="1">Uncharacterized protein</fullName>
    </submittedName>
</protein>
<accession>A0A256G7X9</accession>
<evidence type="ECO:0000313" key="2">
    <source>
        <dbReference type="Proteomes" id="UP000216188"/>
    </source>
</evidence>
<keyword evidence="2" id="KW-1185">Reference proteome</keyword>